<keyword evidence="1" id="KW-0732">Signal</keyword>
<feature type="signal peptide" evidence="1">
    <location>
        <begin position="1"/>
        <end position="28"/>
    </location>
</feature>
<protein>
    <submittedName>
        <fullName evidence="2">Uncharacterized protein</fullName>
    </submittedName>
</protein>
<gene>
    <name evidence="2" type="ORF">DYY88_13635</name>
</gene>
<reference evidence="2 3" key="1">
    <citation type="submission" date="2018-11" db="EMBL/GenBank/DDBJ databases">
        <title>Whole genome sequencing of an environmental sample.</title>
        <authorList>
            <person name="Sarangi A.N."/>
            <person name="Singh D."/>
            <person name="Tripathy S."/>
        </authorList>
    </citation>
    <scope>NUCLEOTIDE SEQUENCE [LARGE SCALE GENOMIC DNA]</scope>
    <source>
        <strain evidence="2 3">Lakshadweep</strain>
    </source>
</reference>
<evidence type="ECO:0000256" key="1">
    <source>
        <dbReference type="SAM" id="SignalP"/>
    </source>
</evidence>
<keyword evidence="3" id="KW-1185">Reference proteome</keyword>
<accession>A0A4Q7E943</accession>
<dbReference type="AlphaFoldDB" id="A0A4Q7E943"/>
<comment type="caution">
    <text evidence="2">The sequence shown here is derived from an EMBL/GenBank/DDBJ whole genome shotgun (WGS) entry which is preliminary data.</text>
</comment>
<evidence type="ECO:0000313" key="2">
    <source>
        <dbReference type="EMBL" id="RZM79730.1"/>
    </source>
</evidence>
<dbReference type="Proteomes" id="UP000292459">
    <property type="component" value="Unassembled WGS sequence"/>
</dbReference>
<evidence type="ECO:0000313" key="3">
    <source>
        <dbReference type="Proteomes" id="UP000292459"/>
    </source>
</evidence>
<name>A0A4Q7E943_9CYAN</name>
<sequence length="305" mass="33796">MPLSSPRFLNPIALTSAVILGSVPVAQAANVIAGPTDAQFKIANLPDGNYRFCSDRPPSDVKRVSGVCFRFQKDGEAITGDYYYPYEGSSICLTGQVNGNTVSGQGLERFSINSAPPDDFDQTSLHDWRPEGFLEIGRGVAVSDRPADQKAVRYRSALLNLHNFYQYNAGTVLPPSRCNLPTTRAASPTPDRENLREVGESAFYNGEPIYLDETSITAVGDQEYRYQTLIGVPDRLSETEYRLDCDNLGTVQVLRSRYYDSDGDLQEVEVVNRAVPAEQRDTPYATPSNQRYNASRYICDAYAQN</sequence>
<proteinExistence type="predicted"/>
<dbReference type="RefSeq" id="WP_052288462.1">
    <property type="nucleotide sequence ID" value="NZ_QVFV01000002.1"/>
</dbReference>
<organism evidence="2 3">
    <name type="scientific">Leptolyngbya iicbica LK</name>
    <dbReference type="NCBI Taxonomy" id="2294035"/>
    <lineage>
        <taxon>Bacteria</taxon>
        <taxon>Bacillati</taxon>
        <taxon>Cyanobacteriota</taxon>
        <taxon>Cyanophyceae</taxon>
        <taxon>Leptolyngbyales</taxon>
        <taxon>Leptolyngbyaceae</taxon>
        <taxon>Leptolyngbya group</taxon>
        <taxon>Leptolyngbya</taxon>
        <taxon>Leptolyngbya iicbica</taxon>
    </lineage>
</organism>
<feature type="chain" id="PRO_5021013113" evidence="1">
    <location>
        <begin position="29"/>
        <end position="305"/>
    </location>
</feature>
<dbReference type="OrthoDB" id="466457at2"/>
<dbReference type="EMBL" id="QVFV01000002">
    <property type="protein sequence ID" value="RZM79730.1"/>
    <property type="molecule type" value="Genomic_DNA"/>
</dbReference>